<feature type="modified residue" description="N6-(pyridoxal phosphate)lysine" evidence="8">
    <location>
        <position position="209"/>
    </location>
</feature>
<comment type="cofactor">
    <cofactor evidence="1 8">
        <name>pyridoxal 5'-phosphate</name>
        <dbReference type="ChEBI" id="CHEBI:597326"/>
    </cofactor>
</comment>
<accession>A0A9D1E8G4</accession>
<dbReference type="InterPro" id="IPR050106">
    <property type="entry name" value="HistidinolP_aminotransfase"/>
</dbReference>
<dbReference type="NCBIfam" id="TIGR01141">
    <property type="entry name" value="hisC"/>
    <property type="match status" value="1"/>
</dbReference>
<proteinExistence type="inferred from homology"/>
<dbReference type="InterPro" id="IPR015422">
    <property type="entry name" value="PyrdxlP-dep_Trfase_small"/>
</dbReference>
<evidence type="ECO:0000256" key="8">
    <source>
        <dbReference type="HAMAP-Rule" id="MF_01023"/>
    </source>
</evidence>
<dbReference type="InterPro" id="IPR015421">
    <property type="entry name" value="PyrdxlP-dep_Trfase_major"/>
</dbReference>
<reference evidence="10" key="1">
    <citation type="submission" date="2020-10" db="EMBL/GenBank/DDBJ databases">
        <authorList>
            <person name="Gilroy R."/>
        </authorList>
    </citation>
    <scope>NUCLEOTIDE SEQUENCE</scope>
    <source>
        <strain evidence="10">ChiSjej5B23-6657</strain>
    </source>
</reference>
<comment type="pathway">
    <text evidence="2 8">Amino-acid biosynthesis; L-histidine biosynthesis; L-histidine from 5-phospho-alpha-D-ribose 1-diphosphate: step 7/9.</text>
</comment>
<evidence type="ECO:0000313" key="11">
    <source>
        <dbReference type="Proteomes" id="UP000823912"/>
    </source>
</evidence>
<dbReference type="Proteomes" id="UP000823912">
    <property type="component" value="Unassembled WGS sequence"/>
</dbReference>
<keyword evidence="6 8" id="KW-0663">Pyridoxal phosphate</keyword>
<dbReference type="InterPro" id="IPR001917">
    <property type="entry name" value="Aminotrans_II_pyridoxalP_BS"/>
</dbReference>
<dbReference type="PROSITE" id="PS00599">
    <property type="entry name" value="AA_TRANSFER_CLASS_2"/>
    <property type="match status" value="1"/>
</dbReference>
<dbReference type="InterPro" id="IPR015424">
    <property type="entry name" value="PyrdxlP-dep_Trfase"/>
</dbReference>
<dbReference type="AlphaFoldDB" id="A0A9D1E8G4"/>
<dbReference type="EC" id="2.6.1.9" evidence="8"/>
<dbReference type="InterPro" id="IPR004839">
    <property type="entry name" value="Aminotransferase_I/II_large"/>
</dbReference>
<feature type="domain" description="Aminotransferase class I/classII large" evidence="9">
    <location>
        <begin position="25"/>
        <end position="344"/>
    </location>
</feature>
<dbReference type="GO" id="GO:0004400">
    <property type="term" value="F:histidinol-phosphate transaminase activity"/>
    <property type="evidence" value="ECO:0007669"/>
    <property type="project" value="UniProtKB-UniRule"/>
</dbReference>
<dbReference type="PANTHER" id="PTHR43643">
    <property type="entry name" value="HISTIDINOL-PHOSPHATE AMINOTRANSFERASE 2"/>
    <property type="match status" value="1"/>
</dbReference>
<keyword evidence="8" id="KW-0368">Histidine biosynthesis</keyword>
<evidence type="ECO:0000313" key="10">
    <source>
        <dbReference type="EMBL" id="HIR70152.1"/>
    </source>
</evidence>
<dbReference type="Gene3D" id="3.90.1150.10">
    <property type="entry name" value="Aspartate Aminotransferase, domain 1"/>
    <property type="match status" value="1"/>
</dbReference>
<dbReference type="GO" id="GO:0000105">
    <property type="term" value="P:L-histidine biosynthetic process"/>
    <property type="evidence" value="ECO:0007669"/>
    <property type="project" value="UniProtKB-UniRule"/>
</dbReference>
<keyword evidence="8" id="KW-0028">Amino-acid biosynthesis</keyword>
<dbReference type="CDD" id="cd00609">
    <property type="entry name" value="AAT_like"/>
    <property type="match status" value="1"/>
</dbReference>
<dbReference type="InterPro" id="IPR005861">
    <property type="entry name" value="HisP_aminotrans"/>
</dbReference>
<evidence type="ECO:0000256" key="1">
    <source>
        <dbReference type="ARBA" id="ARBA00001933"/>
    </source>
</evidence>
<comment type="caution">
    <text evidence="10">The sequence shown here is derived from an EMBL/GenBank/DDBJ whole genome shotgun (WGS) entry which is preliminary data.</text>
</comment>
<dbReference type="PANTHER" id="PTHR43643:SF3">
    <property type="entry name" value="HISTIDINOL-PHOSPHATE AMINOTRANSFERASE"/>
    <property type="match status" value="1"/>
</dbReference>
<evidence type="ECO:0000256" key="3">
    <source>
        <dbReference type="ARBA" id="ARBA00011738"/>
    </source>
</evidence>
<keyword evidence="5 8" id="KW-0808">Transferase</keyword>
<name>A0A9D1E8G4_9FIRM</name>
<sequence>MSAWEKNVRRVTPYVPGEQPREAGFIKLNTNENPYPPSPAVQRALEGAKASELRLYPDPAATDLTEAIADYHRVGREQVFVGVGSDDVLAMSFMTFFQGEKPILFPDITYSFYDVWAGLFGISYETCPLDQNFHIRVQDYCGKNGGIVIPNPNAPTGLAESRETMEKIVAANPESVVIVDEAYVDFGAESVLPLIGKYDNLLVVRTFSKSRSMAGSRIGYALGNPRLIAYLNDVKYSYNSYTMDRVTIALGKASISDDAYFRKTLAKIVGTREWTKGRLWELGFSFPDSSANFIFAAHERVPGRELFEALKREKVLVRYFPKPRIDNYLRITIGTRGEMERLISLLERLVAARG</sequence>
<dbReference type="SUPFAM" id="SSF53383">
    <property type="entry name" value="PLP-dependent transferases"/>
    <property type="match status" value="1"/>
</dbReference>
<evidence type="ECO:0000256" key="5">
    <source>
        <dbReference type="ARBA" id="ARBA00022679"/>
    </source>
</evidence>
<dbReference type="Pfam" id="PF00155">
    <property type="entry name" value="Aminotran_1_2"/>
    <property type="match status" value="1"/>
</dbReference>
<evidence type="ECO:0000256" key="7">
    <source>
        <dbReference type="ARBA" id="ARBA00047481"/>
    </source>
</evidence>
<evidence type="ECO:0000259" key="9">
    <source>
        <dbReference type="Pfam" id="PF00155"/>
    </source>
</evidence>
<dbReference type="EMBL" id="DVHM01000042">
    <property type="protein sequence ID" value="HIR70152.1"/>
    <property type="molecule type" value="Genomic_DNA"/>
</dbReference>
<reference evidence="10" key="2">
    <citation type="journal article" date="2021" name="PeerJ">
        <title>Extensive microbial diversity within the chicken gut microbiome revealed by metagenomics and culture.</title>
        <authorList>
            <person name="Gilroy R."/>
            <person name="Ravi A."/>
            <person name="Getino M."/>
            <person name="Pursley I."/>
            <person name="Horton D.L."/>
            <person name="Alikhan N.F."/>
            <person name="Baker D."/>
            <person name="Gharbi K."/>
            <person name="Hall N."/>
            <person name="Watson M."/>
            <person name="Adriaenssens E.M."/>
            <person name="Foster-Nyarko E."/>
            <person name="Jarju S."/>
            <person name="Secka A."/>
            <person name="Antonio M."/>
            <person name="Oren A."/>
            <person name="Chaudhuri R.R."/>
            <person name="La Ragione R."/>
            <person name="Hildebrand F."/>
            <person name="Pallen M.J."/>
        </authorList>
    </citation>
    <scope>NUCLEOTIDE SEQUENCE</scope>
    <source>
        <strain evidence="10">ChiSjej5B23-6657</strain>
    </source>
</reference>
<comment type="catalytic activity">
    <reaction evidence="7 8">
        <text>L-histidinol phosphate + 2-oxoglutarate = 3-(imidazol-4-yl)-2-oxopropyl phosphate + L-glutamate</text>
        <dbReference type="Rhea" id="RHEA:23744"/>
        <dbReference type="ChEBI" id="CHEBI:16810"/>
        <dbReference type="ChEBI" id="CHEBI:29985"/>
        <dbReference type="ChEBI" id="CHEBI:57766"/>
        <dbReference type="ChEBI" id="CHEBI:57980"/>
        <dbReference type="EC" id="2.6.1.9"/>
    </reaction>
</comment>
<comment type="similarity">
    <text evidence="8">Belongs to the class-II pyridoxal-phosphate-dependent aminotransferase family. Histidinol-phosphate aminotransferase subfamily.</text>
</comment>
<dbReference type="Gene3D" id="3.40.640.10">
    <property type="entry name" value="Type I PLP-dependent aspartate aminotransferase-like (Major domain)"/>
    <property type="match status" value="1"/>
</dbReference>
<keyword evidence="4 8" id="KW-0032">Aminotransferase</keyword>
<comment type="subunit">
    <text evidence="3 8">Homodimer.</text>
</comment>
<evidence type="ECO:0000256" key="2">
    <source>
        <dbReference type="ARBA" id="ARBA00005011"/>
    </source>
</evidence>
<dbReference type="GO" id="GO:0030170">
    <property type="term" value="F:pyridoxal phosphate binding"/>
    <property type="evidence" value="ECO:0007669"/>
    <property type="project" value="InterPro"/>
</dbReference>
<evidence type="ECO:0000256" key="6">
    <source>
        <dbReference type="ARBA" id="ARBA00022898"/>
    </source>
</evidence>
<evidence type="ECO:0000256" key="4">
    <source>
        <dbReference type="ARBA" id="ARBA00022576"/>
    </source>
</evidence>
<gene>
    <name evidence="8" type="primary">hisC</name>
    <name evidence="10" type="ORF">IAA55_02595</name>
</gene>
<dbReference type="HAMAP" id="MF_01023">
    <property type="entry name" value="HisC_aminotrans_2"/>
    <property type="match status" value="1"/>
</dbReference>
<organism evidence="10 11">
    <name type="scientific">Candidatus Pullilachnospira gallistercoris</name>
    <dbReference type="NCBI Taxonomy" id="2840911"/>
    <lineage>
        <taxon>Bacteria</taxon>
        <taxon>Bacillati</taxon>
        <taxon>Bacillota</taxon>
        <taxon>Clostridia</taxon>
        <taxon>Lachnospirales</taxon>
        <taxon>Lachnospiraceae</taxon>
        <taxon>Lachnospiraceae incertae sedis</taxon>
        <taxon>Candidatus Pullilachnospira</taxon>
    </lineage>
</organism>
<protein>
    <recommendedName>
        <fullName evidence="8">Histidinol-phosphate aminotransferase</fullName>
        <ecNumber evidence="8">2.6.1.9</ecNumber>
    </recommendedName>
    <alternativeName>
        <fullName evidence="8">Imidazole acetol-phosphate transaminase</fullName>
    </alternativeName>
</protein>